<dbReference type="PANTHER" id="PTHR39441:SF1">
    <property type="entry name" value="DUF2252 DOMAIN-CONTAINING PROTEIN"/>
    <property type="match status" value="1"/>
</dbReference>
<dbReference type="AlphaFoldDB" id="A0A0S2DEN3"/>
<proteinExistence type="predicted"/>
<dbReference type="PANTHER" id="PTHR39441">
    <property type="entry name" value="DUF2252 DOMAIN-CONTAINING PROTEIN"/>
    <property type="match status" value="1"/>
</dbReference>
<sequence length="456" mass="47902">MPSIRTSLLALALVCAACAQVPADAASARKSWVVQQIRDHNHPYAASASGELDTKLATMAGGPFAFYRGTAHLFFQDMATLPGSAYASAQTGYTWIGGDMHLGNFDAARDSSGKAVFKVADFDEGYLGQYVWDLRRLAASLVLAGRDNGLSDAAIGTAVDTLVGKYVDQMGEFKGNNGESGFRLDKDSTTGAVDDTIDKADGKTRASLLSKYTAVSGGARRLQALANLVALPAATYSAVNTAMAGYVSSIAASKRYPAAFYTLKDARQKLGSGVGSLGRARYYVLIEGATSSTSDDVILEFKQEAASAVAAAAPGRLPASAYDSHEGLRVARTAKAQVSNAEVLIGHASVAGVPFYVHEKSPFQEDFDPAKLDSAGKLDTAAGYLGQALASAHALADQDYDSSVVSYSIDKQVSDAVTSKSGLKSEIRAFAFAYAAQVELDWEAFVEAYEAGTPLY</sequence>
<evidence type="ECO:0000313" key="2">
    <source>
        <dbReference type="Proteomes" id="UP000061569"/>
    </source>
</evidence>
<protein>
    <submittedName>
        <fullName evidence="1">Uncharacterized protein</fullName>
    </submittedName>
</protein>
<name>A0A0S2DEN3_LYSEN</name>
<dbReference type="Pfam" id="PF10009">
    <property type="entry name" value="DUF2252"/>
    <property type="match status" value="1"/>
</dbReference>
<evidence type="ECO:0000313" key="1">
    <source>
        <dbReference type="EMBL" id="ALN56880.1"/>
    </source>
</evidence>
<dbReference type="EMBL" id="CP013140">
    <property type="protein sequence ID" value="ALN56880.1"/>
    <property type="molecule type" value="Genomic_DNA"/>
</dbReference>
<dbReference type="PATRIC" id="fig|69.6.peg.1505"/>
<accession>A0A0S2DEN3</accession>
<dbReference type="Proteomes" id="UP000061569">
    <property type="component" value="Chromosome"/>
</dbReference>
<dbReference type="OrthoDB" id="1491115at2"/>
<gene>
    <name evidence="1" type="ORF">GLE_1523</name>
</gene>
<dbReference type="InterPro" id="IPR018721">
    <property type="entry name" value="DUF2252"/>
</dbReference>
<reference evidence="1 2" key="1">
    <citation type="submission" date="2015-11" db="EMBL/GenBank/DDBJ databases">
        <title>Genome sequences of Lysobacter enzymogenes strain C3 and Lysobacter antibioticus ATCC 29479.</title>
        <authorList>
            <person name="Kobayashi D.Y."/>
        </authorList>
    </citation>
    <scope>NUCLEOTIDE SEQUENCE [LARGE SCALE GENOMIC DNA]</scope>
    <source>
        <strain evidence="1 2">C3</strain>
    </source>
</reference>
<organism evidence="1 2">
    <name type="scientific">Lysobacter enzymogenes</name>
    <dbReference type="NCBI Taxonomy" id="69"/>
    <lineage>
        <taxon>Bacteria</taxon>
        <taxon>Pseudomonadati</taxon>
        <taxon>Pseudomonadota</taxon>
        <taxon>Gammaproteobacteria</taxon>
        <taxon>Lysobacterales</taxon>
        <taxon>Lysobacteraceae</taxon>
        <taxon>Lysobacter</taxon>
    </lineage>
</organism>
<dbReference type="KEGG" id="lez:GLE_1523"/>
<dbReference type="STRING" id="69.GLE_1523"/>